<reference evidence="7 8" key="1">
    <citation type="submission" date="2024-04" db="EMBL/GenBank/DDBJ databases">
        <title>Defined microbial consortia suppress multidrug-resistant proinflammatory Enterobacteriaceae via ecological control.</title>
        <authorList>
            <person name="Furuichi M."/>
            <person name="Kawaguchi T."/>
            <person name="Pust M."/>
            <person name="Yasuma K."/>
            <person name="Plichta D."/>
            <person name="Hasegawa N."/>
            <person name="Ohya T."/>
            <person name="Bhattarai S."/>
            <person name="Sasajima S."/>
            <person name="Aoto Y."/>
            <person name="Tuganbaev T."/>
            <person name="Yaginuma M."/>
            <person name="Ueda M."/>
            <person name="Okahashi N."/>
            <person name="Amafuji K."/>
            <person name="Kiridooshi Y."/>
            <person name="Sugita K."/>
            <person name="Strazar M."/>
            <person name="Skelly A."/>
            <person name="Suda W."/>
            <person name="Hattori M."/>
            <person name="Nakamoto N."/>
            <person name="Caballero S."/>
            <person name="Norman J."/>
            <person name="Olle B."/>
            <person name="Tanoue T."/>
            <person name="Arita M."/>
            <person name="Bucci V."/>
            <person name="Atarashi K."/>
            <person name="Xavier R."/>
            <person name="Honda K."/>
        </authorList>
    </citation>
    <scope>NUCLEOTIDE SEQUENCE [LARGE SCALE GENOMIC DNA]</scope>
    <source>
        <strain evidence="8">f13</strain>
    </source>
</reference>
<protein>
    <submittedName>
        <fullName evidence="7">ABC transporter permease</fullName>
    </submittedName>
</protein>
<evidence type="ECO:0000256" key="6">
    <source>
        <dbReference type="SAM" id="Phobius"/>
    </source>
</evidence>
<dbReference type="PANTHER" id="PTHR47089">
    <property type="entry name" value="ABC TRANSPORTER, PERMEASE PROTEIN"/>
    <property type="match status" value="1"/>
</dbReference>
<evidence type="ECO:0000256" key="1">
    <source>
        <dbReference type="ARBA" id="ARBA00004651"/>
    </source>
</evidence>
<dbReference type="PANTHER" id="PTHR47089:SF1">
    <property type="entry name" value="GUANOSINE ABC TRANSPORTER PERMEASE PROTEIN NUPP"/>
    <property type="match status" value="1"/>
</dbReference>
<gene>
    <name evidence="7" type="ORF">F130042H8_03910</name>
</gene>
<evidence type="ECO:0000256" key="3">
    <source>
        <dbReference type="ARBA" id="ARBA00022692"/>
    </source>
</evidence>
<dbReference type="EMBL" id="BAABXL010000001">
    <property type="protein sequence ID" value="GAA6267331.1"/>
    <property type="molecule type" value="Genomic_DNA"/>
</dbReference>
<keyword evidence="5 6" id="KW-0472">Membrane</keyword>
<name>A0ABQ0ATI3_9FIRM</name>
<feature type="transmembrane region" description="Helical" evidence="6">
    <location>
        <begin position="187"/>
        <end position="205"/>
    </location>
</feature>
<evidence type="ECO:0000256" key="5">
    <source>
        <dbReference type="ARBA" id="ARBA00023136"/>
    </source>
</evidence>
<comment type="caution">
    <text evidence="7">The sequence shown here is derived from an EMBL/GenBank/DDBJ whole genome shotgun (WGS) entry which is preliminary data.</text>
</comment>
<keyword evidence="2" id="KW-1003">Cell membrane</keyword>
<evidence type="ECO:0000313" key="8">
    <source>
        <dbReference type="Proteomes" id="UP001600894"/>
    </source>
</evidence>
<feature type="transmembrane region" description="Helical" evidence="6">
    <location>
        <begin position="138"/>
        <end position="157"/>
    </location>
</feature>
<proteinExistence type="predicted"/>
<feature type="transmembrane region" description="Helical" evidence="6">
    <location>
        <begin position="274"/>
        <end position="297"/>
    </location>
</feature>
<feature type="transmembrane region" description="Helical" evidence="6">
    <location>
        <begin position="317"/>
        <end position="335"/>
    </location>
</feature>
<sequence>MKIKDNLVKILVPVLAILVAFAAGGIIMLCMGKNPFQAYGFLFSGAFGSTRKIAQTLVIACPLIFTGLAASFAYKCGVFNLGGEGQFIMGAVTSIFVSAKLGDAGVFGLLLSLAAGTAAGGLWGAIPGILKITRGLNEIIVSIMLNYVATLFMGYVYTTLLRDGSVPQTVAVADSMKIANISKGFPVHWGIVASILLAAALYYFIFNTSKGFKLRAVGMNSTAAFFNGFPVNQYILFSFIVSGAIAGLGGSIELHGKQLRLMSGFGAGFGFDGVAIALIAQLNPIGTAVVAFIFAVLRKGASTLQTGMQVPTSVVDIIQALVIIFAVAGTALLRLPAVKQFIINHSQKKEVRG</sequence>
<comment type="subcellular location">
    <subcellularLocation>
        <location evidence="1">Cell membrane</location>
        <topology evidence="1">Multi-pass membrane protein</topology>
    </subcellularLocation>
</comment>
<feature type="transmembrane region" description="Helical" evidence="6">
    <location>
        <begin position="104"/>
        <end position="126"/>
    </location>
</feature>
<keyword evidence="4 6" id="KW-1133">Transmembrane helix</keyword>
<keyword evidence="3 6" id="KW-0812">Transmembrane</keyword>
<organism evidence="7 8">
    <name type="scientific">Enterocloster alcoholdehydrogenati</name>
    <dbReference type="NCBI Taxonomy" id="2547410"/>
    <lineage>
        <taxon>Bacteria</taxon>
        <taxon>Bacillati</taxon>
        <taxon>Bacillota</taxon>
        <taxon>Clostridia</taxon>
        <taxon>Lachnospirales</taxon>
        <taxon>Lachnospiraceae</taxon>
        <taxon>Enterocloster</taxon>
    </lineage>
</organism>
<feature type="transmembrane region" description="Helical" evidence="6">
    <location>
        <begin position="235"/>
        <end position="254"/>
    </location>
</feature>
<accession>A0ABQ0ATI3</accession>
<keyword evidence="8" id="KW-1185">Reference proteome</keyword>
<evidence type="ECO:0000256" key="2">
    <source>
        <dbReference type="ARBA" id="ARBA00022475"/>
    </source>
</evidence>
<dbReference type="Proteomes" id="UP001600894">
    <property type="component" value="Unassembled WGS sequence"/>
</dbReference>
<evidence type="ECO:0000313" key="7">
    <source>
        <dbReference type="EMBL" id="GAA6267331.1"/>
    </source>
</evidence>
<dbReference type="RefSeq" id="WP_390469044.1">
    <property type="nucleotide sequence ID" value="NZ_BAABXL010000001.1"/>
</dbReference>
<feature type="transmembrane region" description="Helical" evidence="6">
    <location>
        <begin position="12"/>
        <end position="32"/>
    </location>
</feature>
<evidence type="ECO:0000256" key="4">
    <source>
        <dbReference type="ARBA" id="ARBA00022989"/>
    </source>
</evidence>
<dbReference type="CDD" id="cd06580">
    <property type="entry name" value="TM_PBP1_transp_TpRbsC_like"/>
    <property type="match status" value="1"/>
</dbReference>
<feature type="transmembrane region" description="Helical" evidence="6">
    <location>
        <begin position="53"/>
        <end position="74"/>
    </location>
</feature>
<dbReference type="InterPro" id="IPR001851">
    <property type="entry name" value="ABC_transp_permease"/>
</dbReference>
<dbReference type="Pfam" id="PF02653">
    <property type="entry name" value="BPD_transp_2"/>
    <property type="match status" value="1"/>
</dbReference>